<proteinExistence type="predicted"/>
<organism evidence="2 3">
    <name type="scientific">Lancefieldella rimae</name>
    <dbReference type="NCBI Taxonomy" id="1383"/>
    <lineage>
        <taxon>Bacteria</taxon>
        <taxon>Bacillati</taxon>
        <taxon>Actinomycetota</taxon>
        <taxon>Coriobacteriia</taxon>
        <taxon>Coriobacteriales</taxon>
        <taxon>Atopobiaceae</taxon>
        <taxon>Lancefieldella</taxon>
    </lineage>
</organism>
<protein>
    <submittedName>
        <fullName evidence="2">Uncharacterized protein</fullName>
    </submittedName>
</protein>
<evidence type="ECO:0000313" key="3">
    <source>
        <dbReference type="Proteomes" id="UP000698335"/>
    </source>
</evidence>
<evidence type="ECO:0000256" key="1">
    <source>
        <dbReference type="SAM" id="Phobius"/>
    </source>
</evidence>
<feature type="transmembrane region" description="Helical" evidence="1">
    <location>
        <begin position="107"/>
        <end position="126"/>
    </location>
</feature>
<feature type="transmembrane region" description="Helical" evidence="1">
    <location>
        <begin position="161"/>
        <end position="184"/>
    </location>
</feature>
<comment type="caution">
    <text evidence="2">The sequence shown here is derived from an EMBL/GenBank/DDBJ whole genome shotgun (WGS) entry which is preliminary data.</text>
</comment>
<feature type="transmembrane region" description="Helical" evidence="1">
    <location>
        <begin position="82"/>
        <end position="100"/>
    </location>
</feature>
<evidence type="ECO:0000313" key="2">
    <source>
        <dbReference type="EMBL" id="MBF4808028.1"/>
    </source>
</evidence>
<keyword evidence="1" id="KW-1133">Transmembrane helix</keyword>
<name>A0A930W085_9ACTN</name>
<sequence length="194" mass="19932">MSSEHKDFTFTSASTPAQPRTVVQTKSEGALDVTSLVTVAVLIAAGLILDLTVGKAISAIGIGPEFVIASFCLAIIVLKPRAVQSIIIGLIAGAVIQITTSLPGADLVAEPISALVMFAFVSGSFAKSKIMPFVGSFVTTTISGLIFAAIAIPAKHAGFDLFLVMVPVILGTALFNAIVVQALAAPLTQVTNHQ</sequence>
<feature type="transmembrane region" description="Helical" evidence="1">
    <location>
        <begin position="132"/>
        <end position="154"/>
    </location>
</feature>
<reference evidence="2" key="1">
    <citation type="submission" date="2020-04" db="EMBL/GenBank/DDBJ databases">
        <title>Deep metagenomics examines the oral microbiome during advanced dental caries in children, revealing novel taxa and co-occurrences with host molecules.</title>
        <authorList>
            <person name="Baker J.L."/>
            <person name="Morton J.T."/>
            <person name="Dinis M."/>
            <person name="Alvarez R."/>
            <person name="Tran N.C."/>
            <person name="Knight R."/>
            <person name="Edlund A."/>
        </authorList>
    </citation>
    <scope>NUCLEOTIDE SEQUENCE</scope>
    <source>
        <strain evidence="2">JCVI_38_bin.5</strain>
    </source>
</reference>
<keyword evidence="1" id="KW-0812">Transmembrane</keyword>
<feature type="transmembrane region" description="Helical" evidence="1">
    <location>
        <begin position="56"/>
        <end position="76"/>
    </location>
</feature>
<dbReference type="EMBL" id="JABZGW010000202">
    <property type="protein sequence ID" value="MBF4808028.1"/>
    <property type="molecule type" value="Genomic_DNA"/>
</dbReference>
<dbReference type="AlphaFoldDB" id="A0A930W085"/>
<gene>
    <name evidence="2" type="ORF">HXK26_04975</name>
</gene>
<feature type="transmembrane region" description="Helical" evidence="1">
    <location>
        <begin position="29"/>
        <end position="49"/>
    </location>
</feature>
<dbReference type="Proteomes" id="UP000698335">
    <property type="component" value="Unassembled WGS sequence"/>
</dbReference>
<accession>A0A930W085</accession>
<keyword evidence="1" id="KW-0472">Membrane</keyword>